<organism evidence="5 6">
    <name type="scientific">Nannochloropsis gaditana</name>
    <dbReference type="NCBI Taxonomy" id="72520"/>
    <lineage>
        <taxon>Eukaryota</taxon>
        <taxon>Sar</taxon>
        <taxon>Stramenopiles</taxon>
        <taxon>Ochrophyta</taxon>
        <taxon>Eustigmatophyceae</taxon>
        <taxon>Eustigmatales</taxon>
        <taxon>Monodopsidaceae</taxon>
        <taxon>Nannochloropsis</taxon>
    </lineage>
</organism>
<dbReference type="InterPro" id="IPR051556">
    <property type="entry name" value="N-term/lysine_N-AcTrnsfr"/>
</dbReference>
<feature type="compositionally biased region" description="Basic and acidic residues" evidence="3">
    <location>
        <begin position="266"/>
        <end position="276"/>
    </location>
</feature>
<evidence type="ECO:0000259" key="4">
    <source>
        <dbReference type="PROSITE" id="PS51186"/>
    </source>
</evidence>
<proteinExistence type="predicted"/>
<dbReference type="Gene3D" id="3.40.630.30">
    <property type="match status" value="1"/>
</dbReference>
<dbReference type="Pfam" id="PF00583">
    <property type="entry name" value="Acetyltransf_1"/>
    <property type="match status" value="1"/>
</dbReference>
<dbReference type="InterPro" id="IPR000182">
    <property type="entry name" value="GNAT_dom"/>
</dbReference>
<evidence type="ECO:0000313" key="5">
    <source>
        <dbReference type="EMBL" id="EWM22595.1"/>
    </source>
</evidence>
<feature type="region of interest" description="Disordered" evidence="3">
    <location>
        <begin position="224"/>
        <end position="276"/>
    </location>
</feature>
<feature type="region of interest" description="Disordered" evidence="3">
    <location>
        <begin position="79"/>
        <end position="106"/>
    </location>
</feature>
<dbReference type="CDD" id="cd04301">
    <property type="entry name" value="NAT_SF"/>
    <property type="match status" value="1"/>
</dbReference>
<dbReference type="SUPFAM" id="SSF55729">
    <property type="entry name" value="Acyl-CoA N-acyltransferases (Nat)"/>
    <property type="match status" value="1"/>
</dbReference>
<evidence type="ECO:0000256" key="3">
    <source>
        <dbReference type="SAM" id="MobiDB-lite"/>
    </source>
</evidence>
<keyword evidence="6" id="KW-1185">Reference proteome</keyword>
<name>W7T6E9_9STRA</name>
<dbReference type="GO" id="GO:0016747">
    <property type="term" value="F:acyltransferase activity, transferring groups other than amino-acyl groups"/>
    <property type="evidence" value="ECO:0007669"/>
    <property type="project" value="InterPro"/>
</dbReference>
<reference evidence="5 6" key="1">
    <citation type="journal article" date="2014" name="Mol. Plant">
        <title>Chromosome Scale Genome Assembly and Transcriptome Profiling of Nannochloropsis gaditana in Nitrogen Depletion.</title>
        <authorList>
            <person name="Corteggiani Carpinelli E."/>
            <person name="Telatin A."/>
            <person name="Vitulo N."/>
            <person name="Forcato C."/>
            <person name="D'Angelo M."/>
            <person name="Schiavon R."/>
            <person name="Vezzi A."/>
            <person name="Giacometti G.M."/>
            <person name="Morosinotto T."/>
            <person name="Valle G."/>
        </authorList>
    </citation>
    <scope>NUCLEOTIDE SEQUENCE [LARGE SCALE GENOMIC DNA]</scope>
    <source>
        <strain evidence="5 6">B-31</strain>
    </source>
</reference>
<comment type="caution">
    <text evidence="5">The sequence shown here is derived from an EMBL/GenBank/DDBJ whole genome shotgun (WGS) entry which is preliminary data.</text>
</comment>
<gene>
    <name evidence="5" type="ORF">Naga_100126g8</name>
</gene>
<dbReference type="GO" id="GO:0031415">
    <property type="term" value="C:NatA complex"/>
    <property type="evidence" value="ECO:0007669"/>
    <property type="project" value="TreeGrafter"/>
</dbReference>
<dbReference type="EMBL" id="AZIL01002134">
    <property type="protein sequence ID" value="EWM22595.1"/>
    <property type="molecule type" value="Genomic_DNA"/>
</dbReference>
<dbReference type="Proteomes" id="UP000019335">
    <property type="component" value="Unassembled WGS sequence"/>
</dbReference>
<feature type="domain" description="N-acetyltransferase" evidence="4">
    <location>
        <begin position="63"/>
        <end position="221"/>
    </location>
</feature>
<dbReference type="AlphaFoldDB" id="W7T6E9"/>
<feature type="compositionally biased region" description="Basic and acidic residues" evidence="3">
    <location>
        <begin position="84"/>
        <end position="102"/>
    </location>
</feature>
<dbReference type="PROSITE" id="PS51186">
    <property type="entry name" value="GNAT"/>
    <property type="match status" value="1"/>
</dbReference>
<dbReference type="OrthoDB" id="206706at2759"/>
<keyword evidence="1" id="KW-0808">Transferase</keyword>
<evidence type="ECO:0000256" key="2">
    <source>
        <dbReference type="ARBA" id="ARBA00023315"/>
    </source>
</evidence>
<dbReference type="InterPro" id="IPR016181">
    <property type="entry name" value="Acyl_CoA_acyltransferase"/>
</dbReference>
<feature type="compositionally biased region" description="Low complexity" evidence="3">
    <location>
        <begin position="245"/>
        <end position="264"/>
    </location>
</feature>
<keyword evidence="2" id="KW-0012">Acyltransferase</keyword>
<accession>W7T6E9</accession>
<dbReference type="GO" id="GO:0007064">
    <property type="term" value="P:mitotic sister chromatid cohesion"/>
    <property type="evidence" value="ECO:0007669"/>
    <property type="project" value="TreeGrafter"/>
</dbReference>
<evidence type="ECO:0000256" key="1">
    <source>
        <dbReference type="ARBA" id="ARBA00022679"/>
    </source>
</evidence>
<protein>
    <submittedName>
        <fullName evidence="5">GNAT domain protein</fullName>
    </submittedName>
</protein>
<evidence type="ECO:0000313" key="6">
    <source>
        <dbReference type="Proteomes" id="UP000019335"/>
    </source>
</evidence>
<dbReference type="PANTHER" id="PTHR42919:SF8">
    <property type="entry name" value="N-ALPHA-ACETYLTRANSFERASE 50"/>
    <property type="match status" value="1"/>
</dbReference>
<sequence>MHITFTSINAANLTELRLLNDTTFPVRYNDKFYAEVLTTLPDFTKYACIQNEVVGAICCRLEEGIESVEGQCDHRTRSLVSSLQKDRPQDVQEHSKESDTKDNSLSTENILAADDIHGRQVVDIPSTPSDKQFKLYIMTLGVQAAHRGRGIGSQLLTSVLQATRRPPHANRIREIYLHVQTSNADAIHFYSKFGFETQSRIQNYYKRIEPPDCFVLSLLMDGGKQKHTRENGGASSEEGGRGHPTSSSSPLATLADLASTASSAEVHARERSKGLD</sequence>
<dbReference type="PANTHER" id="PTHR42919">
    <property type="entry name" value="N-ALPHA-ACETYLTRANSFERASE"/>
    <property type="match status" value="1"/>
</dbReference>